<reference evidence="2 3" key="1">
    <citation type="journal article" date="2023" name="Plants (Basel)">
        <title>Bridging the Gap: Combining Genomics and Transcriptomics Approaches to Understand Stylosanthes scabra, an Orphan Legume from the Brazilian Caatinga.</title>
        <authorList>
            <person name="Ferreira-Neto J.R.C."/>
            <person name="da Silva M.D."/>
            <person name="Binneck E."/>
            <person name="de Melo N.F."/>
            <person name="da Silva R.H."/>
            <person name="de Melo A.L.T.M."/>
            <person name="Pandolfi V."/>
            <person name="Bustamante F.O."/>
            <person name="Brasileiro-Vidal A.C."/>
            <person name="Benko-Iseppon A.M."/>
        </authorList>
    </citation>
    <scope>NUCLEOTIDE SEQUENCE [LARGE SCALE GENOMIC DNA]</scope>
    <source>
        <tissue evidence="2">Leaves</tissue>
    </source>
</reference>
<feature type="compositionally biased region" description="Low complexity" evidence="1">
    <location>
        <begin position="72"/>
        <end position="82"/>
    </location>
</feature>
<comment type="caution">
    <text evidence="2">The sequence shown here is derived from an EMBL/GenBank/DDBJ whole genome shotgun (WGS) entry which is preliminary data.</text>
</comment>
<organism evidence="2 3">
    <name type="scientific">Stylosanthes scabra</name>
    <dbReference type="NCBI Taxonomy" id="79078"/>
    <lineage>
        <taxon>Eukaryota</taxon>
        <taxon>Viridiplantae</taxon>
        <taxon>Streptophyta</taxon>
        <taxon>Embryophyta</taxon>
        <taxon>Tracheophyta</taxon>
        <taxon>Spermatophyta</taxon>
        <taxon>Magnoliopsida</taxon>
        <taxon>eudicotyledons</taxon>
        <taxon>Gunneridae</taxon>
        <taxon>Pentapetalae</taxon>
        <taxon>rosids</taxon>
        <taxon>fabids</taxon>
        <taxon>Fabales</taxon>
        <taxon>Fabaceae</taxon>
        <taxon>Papilionoideae</taxon>
        <taxon>50 kb inversion clade</taxon>
        <taxon>dalbergioids sensu lato</taxon>
        <taxon>Dalbergieae</taxon>
        <taxon>Pterocarpus clade</taxon>
        <taxon>Stylosanthes</taxon>
    </lineage>
</organism>
<dbReference type="Proteomes" id="UP001341840">
    <property type="component" value="Unassembled WGS sequence"/>
</dbReference>
<protein>
    <submittedName>
        <fullName evidence="2">Uncharacterized protein</fullName>
    </submittedName>
</protein>
<feature type="region of interest" description="Disordered" evidence="1">
    <location>
        <begin position="72"/>
        <end position="97"/>
    </location>
</feature>
<evidence type="ECO:0000313" key="2">
    <source>
        <dbReference type="EMBL" id="MED6109546.1"/>
    </source>
</evidence>
<gene>
    <name evidence="2" type="ORF">PIB30_034770</name>
</gene>
<proteinExistence type="predicted"/>
<accession>A0ABU6QCC7</accession>
<sequence length="97" mass="10134">MKNGENKKKRKNRALAQLHDLKNAKFLALGAVAPPRPSNGAPARLARPAMALARPRGELGHIRPQATKLHGALAPPLGAPARPVHPRDGLGASAPSP</sequence>
<name>A0ABU6QCC7_9FABA</name>
<keyword evidence="3" id="KW-1185">Reference proteome</keyword>
<evidence type="ECO:0000313" key="3">
    <source>
        <dbReference type="Proteomes" id="UP001341840"/>
    </source>
</evidence>
<dbReference type="EMBL" id="JASCZI010000163">
    <property type="protein sequence ID" value="MED6109546.1"/>
    <property type="molecule type" value="Genomic_DNA"/>
</dbReference>
<evidence type="ECO:0000256" key="1">
    <source>
        <dbReference type="SAM" id="MobiDB-lite"/>
    </source>
</evidence>